<reference evidence="2" key="1">
    <citation type="submission" date="2022-11" db="UniProtKB">
        <authorList>
            <consortium name="WormBaseParasite"/>
        </authorList>
    </citation>
    <scope>IDENTIFICATION</scope>
</reference>
<organism evidence="1 2">
    <name type="scientific">Romanomermis culicivorax</name>
    <name type="common">Nematode worm</name>
    <dbReference type="NCBI Taxonomy" id="13658"/>
    <lineage>
        <taxon>Eukaryota</taxon>
        <taxon>Metazoa</taxon>
        <taxon>Ecdysozoa</taxon>
        <taxon>Nematoda</taxon>
        <taxon>Enoplea</taxon>
        <taxon>Dorylaimia</taxon>
        <taxon>Mermithida</taxon>
        <taxon>Mermithoidea</taxon>
        <taxon>Mermithidae</taxon>
        <taxon>Romanomermis</taxon>
    </lineage>
</organism>
<proteinExistence type="predicted"/>
<dbReference type="WBParaSite" id="nRc.2.0.1.t16936-RA">
    <property type="protein sequence ID" value="nRc.2.0.1.t16936-RA"/>
    <property type="gene ID" value="nRc.2.0.1.g16936"/>
</dbReference>
<evidence type="ECO:0000313" key="2">
    <source>
        <dbReference type="WBParaSite" id="nRc.2.0.1.t16936-RA"/>
    </source>
</evidence>
<sequence>MFQTGQSVHPSNLVRTMYEKLAQATEFLDQNLSESTHSEEPSSTFKSEINSLDVVIMDALNQKELALNRVQRIESRLYDPSSANGELTDLRIRKEQLVRKLAQLEPSAKLIADEVTHMETEINFLLNDLEKSGMLNDVITDNAIVDEMDICKYNRYLIIDLVSKSKPRLKPLNSAETKDIDEIWNMIYKCE</sequence>
<evidence type="ECO:0000313" key="1">
    <source>
        <dbReference type="Proteomes" id="UP000887565"/>
    </source>
</evidence>
<accession>A0A915ISZ6</accession>
<protein>
    <submittedName>
        <fullName evidence="2">Uncharacterized protein</fullName>
    </submittedName>
</protein>
<dbReference type="Proteomes" id="UP000887565">
    <property type="component" value="Unplaced"/>
</dbReference>
<keyword evidence="1" id="KW-1185">Reference proteome</keyword>
<dbReference type="AlphaFoldDB" id="A0A915ISZ6"/>
<name>A0A915ISZ6_ROMCU</name>